<reference evidence="1 2" key="1">
    <citation type="submission" date="2019-01" db="EMBL/GenBank/DDBJ databases">
        <authorList>
            <person name="Byford A.D."/>
            <person name="Nguyen L.Q."/>
            <person name="Alvarez I.A."/>
            <person name="Bhandari M."/>
            <person name="Desselle J.R."/>
            <person name="Duong Q.-N.N."/>
            <person name="Dupree A.F."/>
            <person name="Feroben K.E."/>
            <person name="Garrison M.E."/>
            <person name="Higginbotham J.L."/>
            <person name="Hunter C.W."/>
            <person name="Knight B.A."/>
            <person name="Lee J.A."/>
            <person name="Lewis I.C."/>
            <person name="Long E.L."/>
            <person name="Rimal A."/>
            <person name="Sinnasone S."/>
            <person name="Tandukar J."/>
            <person name="Willis C.E."/>
            <person name="Nguyen A.V."/>
            <person name="Hancock A.M."/>
            <person name="Dicus A.P."/>
            <person name="Gallien G.E."/>
            <person name="Weidemeier A.M.D."/>
            <person name="Gissendanner C.R."/>
            <person name="Findley A.M."/>
            <person name="Klyczek K."/>
            <person name="Garlena R.A."/>
            <person name="Russell D.A."/>
            <person name="Pope W.H."/>
            <person name="Jacobs-Sera D."/>
            <person name="Hatfull G.F."/>
        </authorList>
    </citation>
    <scope>NUCLEOTIDE SEQUENCE [LARGE SCALE GENOMIC DNA]</scope>
</reference>
<evidence type="ECO:0008006" key="3">
    <source>
        <dbReference type="Google" id="ProtNLM"/>
    </source>
</evidence>
<protein>
    <recommendedName>
        <fullName evidence="3">Nucleoside deoxyribosyltransferase</fullName>
    </recommendedName>
</protein>
<dbReference type="KEGG" id="vg:55613312"/>
<dbReference type="InterPro" id="IPR025518">
    <property type="entry name" value="DUF4406"/>
</dbReference>
<sequence length="121" mass="13629">MVELLRKFYIAGPMTGIEGHNFAKFDLFAKELRNQGYDVVSPAEVARTLPGEPGDLPYQDYVRADLKAMLECTDLVLMPGWGASRGAKMELDIAVFLHMRVWKINETFKLVRTQYGDTSVG</sequence>
<name>A0A411BQX6_9CAUD</name>
<dbReference type="Pfam" id="PF14359">
    <property type="entry name" value="DUF4406"/>
    <property type="match status" value="1"/>
</dbReference>
<keyword evidence="2" id="KW-1185">Reference proteome</keyword>
<dbReference type="Gene3D" id="3.40.50.10400">
    <property type="entry name" value="Hypothetical protein PA1492"/>
    <property type="match status" value="1"/>
</dbReference>
<proteinExistence type="predicted"/>
<dbReference type="GeneID" id="55613312"/>
<gene>
    <name evidence="1" type="primary">54</name>
    <name evidence="1" type="ORF">SEA_SOMBRERO_54</name>
</gene>
<dbReference type="RefSeq" id="YP_009843047.1">
    <property type="nucleotide sequence ID" value="NC_048746.1"/>
</dbReference>
<evidence type="ECO:0000313" key="2">
    <source>
        <dbReference type="Proteomes" id="UP000290782"/>
    </source>
</evidence>
<dbReference type="SUPFAM" id="SSF52309">
    <property type="entry name" value="N-(deoxy)ribosyltransferase-like"/>
    <property type="match status" value="1"/>
</dbReference>
<dbReference type="EMBL" id="MK359302">
    <property type="protein sequence ID" value="QAY04014.1"/>
    <property type="molecule type" value="Genomic_DNA"/>
</dbReference>
<dbReference type="Proteomes" id="UP000290782">
    <property type="component" value="Segment"/>
</dbReference>
<organism evidence="1 2">
    <name type="scientific">Gordonia phage Sombrero</name>
    <dbReference type="NCBI Taxonomy" id="2502420"/>
    <lineage>
        <taxon>Viruses</taxon>
        <taxon>Duplodnaviria</taxon>
        <taxon>Heunggongvirae</taxon>
        <taxon>Uroviricota</taxon>
        <taxon>Caudoviricetes</taxon>
        <taxon>Montyvirus</taxon>
        <taxon>Montyvirus sombrero</taxon>
    </lineage>
</organism>
<evidence type="ECO:0000313" key="1">
    <source>
        <dbReference type="EMBL" id="QAY04014.1"/>
    </source>
</evidence>
<accession>A0A411BQX6</accession>